<protein>
    <submittedName>
        <fullName evidence="2">Uncharacterized protein</fullName>
    </submittedName>
</protein>
<organism evidence="2 3">
    <name type="scientific">Chara braunii</name>
    <name type="common">Braun's stonewort</name>
    <dbReference type="NCBI Taxonomy" id="69332"/>
    <lineage>
        <taxon>Eukaryota</taxon>
        <taxon>Viridiplantae</taxon>
        <taxon>Streptophyta</taxon>
        <taxon>Charophyceae</taxon>
        <taxon>Charales</taxon>
        <taxon>Characeae</taxon>
        <taxon>Chara</taxon>
    </lineage>
</organism>
<feature type="region of interest" description="Disordered" evidence="1">
    <location>
        <begin position="1"/>
        <end position="103"/>
    </location>
</feature>
<keyword evidence="3" id="KW-1185">Reference proteome</keyword>
<dbReference type="Proteomes" id="UP000265515">
    <property type="component" value="Unassembled WGS sequence"/>
</dbReference>
<accession>A0A388JW85</accession>
<dbReference type="EMBL" id="BFEA01000025">
    <property type="protein sequence ID" value="GBG62023.1"/>
    <property type="molecule type" value="Genomic_DNA"/>
</dbReference>
<dbReference type="InterPro" id="IPR013320">
    <property type="entry name" value="ConA-like_dom_sf"/>
</dbReference>
<dbReference type="Pfam" id="PF13385">
    <property type="entry name" value="Laminin_G_3"/>
    <property type="match status" value="1"/>
</dbReference>
<proteinExistence type="predicted"/>
<comment type="caution">
    <text evidence="2">The sequence shown here is derived from an EMBL/GenBank/DDBJ whole genome shotgun (WGS) entry which is preliminary data.</text>
</comment>
<feature type="compositionally biased region" description="Low complexity" evidence="1">
    <location>
        <begin position="8"/>
        <end position="62"/>
    </location>
</feature>
<dbReference type="SUPFAM" id="SSF49899">
    <property type="entry name" value="Concanavalin A-like lectins/glucanases"/>
    <property type="match status" value="1"/>
</dbReference>
<evidence type="ECO:0000313" key="3">
    <source>
        <dbReference type="Proteomes" id="UP000265515"/>
    </source>
</evidence>
<evidence type="ECO:0000313" key="2">
    <source>
        <dbReference type="EMBL" id="GBG62023.1"/>
    </source>
</evidence>
<feature type="compositionally biased region" description="Low complexity" evidence="1">
    <location>
        <begin position="70"/>
        <end position="85"/>
    </location>
</feature>
<dbReference type="OrthoDB" id="10263919at2759"/>
<feature type="region of interest" description="Disordered" evidence="1">
    <location>
        <begin position="246"/>
        <end position="273"/>
    </location>
</feature>
<evidence type="ECO:0000256" key="1">
    <source>
        <dbReference type="SAM" id="MobiDB-lite"/>
    </source>
</evidence>
<dbReference type="AlphaFoldDB" id="A0A388JW85"/>
<gene>
    <name evidence="2" type="ORF">CBR_g28499</name>
</gene>
<sequence length="326" mass="35698">MNRLEEGQQQPQQKQQQQMLSHQQEQQQQQQQQQFQVIDYHQQQQQQQQSQQQMTSSMNQQQTMGDLRAAEQAQQQQGGANVVQQTSSAGGVEGRRVASGKDDDEYSTLGNLYLSLQHKMFPSSLALAAAASSMLPSIHSAISQATASFSLWVFPTKGTKPGPLVFSGADRNIPFLSFDVDHRIVLNALGRGKETCTSKCHITLQKWTHIGCEMERNRVRLLINGVEEGECEMDIFGLLQPGCAGPGGEHVPPPPHPGSAAGGATSNTPSPASHSLMMMMATLPTLVFVGAPGPNGSAVHTYNAKLQPVPLWREVMILRRPLILDR</sequence>
<dbReference type="Gramene" id="GBG62023">
    <property type="protein sequence ID" value="GBG62023"/>
    <property type="gene ID" value="CBR_g28499"/>
</dbReference>
<reference evidence="2 3" key="1">
    <citation type="journal article" date="2018" name="Cell">
        <title>The Chara Genome: Secondary Complexity and Implications for Plant Terrestrialization.</title>
        <authorList>
            <person name="Nishiyama T."/>
            <person name="Sakayama H."/>
            <person name="Vries J.D."/>
            <person name="Buschmann H."/>
            <person name="Saint-Marcoux D."/>
            <person name="Ullrich K.K."/>
            <person name="Haas F.B."/>
            <person name="Vanderstraeten L."/>
            <person name="Becker D."/>
            <person name="Lang D."/>
            <person name="Vosolsobe S."/>
            <person name="Rombauts S."/>
            <person name="Wilhelmsson P.K.I."/>
            <person name="Janitza P."/>
            <person name="Kern R."/>
            <person name="Heyl A."/>
            <person name="Rumpler F."/>
            <person name="Villalobos L.I.A.C."/>
            <person name="Clay J.M."/>
            <person name="Skokan R."/>
            <person name="Toyoda A."/>
            <person name="Suzuki Y."/>
            <person name="Kagoshima H."/>
            <person name="Schijlen E."/>
            <person name="Tajeshwar N."/>
            <person name="Catarino B."/>
            <person name="Hetherington A.J."/>
            <person name="Saltykova A."/>
            <person name="Bonnot C."/>
            <person name="Breuninger H."/>
            <person name="Symeonidi A."/>
            <person name="Radhakrishnan G.V."/>
            <person name="Van Nieuwerburgh F."/>
            <person name="Deforce D."/>
            <person name="Chang C."/>
            <person name="Karol K.G."/>
            <person name="Hedrich R."/>
            <person name="Ulvskov P."/>
            <person name="Glockner G."/>
            <person name="Delwiche C.F."/>
            <person name="Petrasek J."/>
            <person name="Van de Peer Y."/>
            <person name="Friml J."/>
            <person name="Beilby M."/>
            <person name="Dolan L."/>
            <person name="Kohara Y."/>
            <person name="Sugano S."/>
            <person name="Fujiyama A."/>
            <person name="Delaux P.-M."/>
            <person name="Quint M."/>
            <person name="TheiBen G."/>
            <person name="Hagemann M."/>
            <person name="Harholt J."/>
            <person name="Dunand C."/>
            <person name="Zachgo S."/>
            <person name="Langdale J."/>
            <person name="Maumus F."/>
            <person name="Straeten D.V.D."/>
            <person name="Gould S.B."/>
            <person name="Rensing S.A."/>
        </authorList>
    </citation>
    <scope>NUCLEOTIDE SEQUENCE [LARGE SCALE GENOMIC DNA]</scope>
    <source>
        <strain evidence="2 3">S276</strain>
    </source>
</reference>
<name>A0A388JW85_CHABU</name>